<dbReference type="AlphaFoldDB" id="F5Y141"/>
<evidence type="ECO:0000259" key="3">
    <source>
        <dbReference type="Pfam" id="PF00210"/>
    </source>
</evidence>
<dbReference type="PANTHER" id="PTHR42932">
    <property type="entry name" value="GENERAL STRESS PROTEIN 20U"/>
    <property type="match status" value="1"/>
</dbReference>
<dbReference type="InterPro" id="IPR012347">
    <property type="entry name" value="Ferritin-like"/>
</dbReference>
<gene>
    <name evidence="4" type="ordered locus">Rta_23440</name>
</gene>
<dbReference type="HOGENOM" id="CLU_098183_0_1_4"/>
<dbReference type="PRINTS" id="PR01346">
    <property type="entry name" value="HELNAPAPROT"/>
</dbReference>
<dbReference type="STRING" id="365046.Rta_23440"/>
<dbReference type="KEGG" id="rta:Rta_23440"/>
<evidence type="ECO:0000313" key="5">
    <source>
        <dbReference type="Proteomes" id="UP000008385"/>
    </source>
</evidence>
<proteinExistence type="inferred from homology"/>
<sequence length="211" mass="23619">MAKEKQIPNTPTATAEPTETTLVNADQTAVVPNMNQPGHETQKLGEIVRMPNGLSEDACRRSVELLNQVLVDTMTLRDLYKKHHWQVVGPTFNQLHELFDTHYEQQAELVDIVAERIQLLGGIALAMAHDIAEKTRVKRPPPGREPAAVQIRRLAEAHEQIIVFAREAAEKVEEWKDSGSNDVLVSNVLRTNELQVWFLTEHLVAASPVTA</sequence>
<feature type="domain" description="Ferritin/DPS" evidence="3">
    <location>
        <begin position="64"/>
        <end position="204"/>
    </location>
</feature>
<dbReference type="PANTHER" id="PTHR42932:SF1">
    <property type="entry name" value="GENERAL STRESS PROTEIN 20U"/>
    <property type="match status" value="1"/>
</dbReference>
<dbReference type="RefSeq" id="WP_013901674.1">
    <property type="nucleotide sequence ID" value="NC_015677.1"/>
</dbReference>
<reference evidence="4 5" key="2">
    <citation type="journal article" date="2011" name="PLoS ONE">
        <title>The Cyst-Dividing Bacterium Ramlibacter tataouinensis TTB310 Genome Reveals a Well-Stocked Toolbox for Adaptation to a Desert Environment.</title>
        <authorList>
            <person name="De Luca G."/>
            <person name="Barakat M."/>
            <person name="Ortet P."/>
            <person name="Fochesato S."/>
            <person name="Jourlin-Castelli C."/>
            <person name="Ansaldi M."/>
            <person name="Py B."/>
            <person name="Fichant G."/>
            <person name="Coutinho P.M."/>
            <person name="Voulhoux R."/>
            <person name="Bastien O."/>
            <person name="Marechal E."/>
            <person name="Henrissat B."/>
            <person name="Quentin Y."/>
            <person name="Noirot P."/>
            <person name="Filloux A."/>
            <person name="Mejean V."/>
            <person name="Dubow M.S."/>
            <person name="Barras F."/>
            <person name="Barbe V."/>
            <person name="Weissenbach J."/>
            <person name="Mihalcescu I."/>
            <person name="Vermeglio A."/>
            <person name="Achouak W."/>
            <person name="Heulin T."/>
        </authorList>
    </citation>
    <scope>NUCLEOTIDE SEQUENCE [LARGE SCALE GENOMIC DNA]</scope>
    <source>
        <strain evidence="5">ATCC BAA-407 / DSM 14655 / LMG 21543 / TTB310</strain>
    </source>
</reference>
<reference evidence="5" key="1">
    <citation type="submission" date="2006-01" db="EMBL/GenBank/DDBJ databases">
        <title>Genome of the cyst-dividing bacterium Ramlibacter tataouinensis.</title>
        <authorList>
            <person name="Barakat M."/>
            <person name="Ortet P."/>
            <person name="De Luca G."/>
            <person name="Jourlin-Castelli C."/>
            <person name="Ansaldi M."/>
            <person name="Py B."/>
            <person name="Fichant G."/>
            <person name="Coutinho P."/>
            <person name="Voulhoux R."/>
            <person name="Bastien O."/>
            <person name="Roy S."/>
            <person name="Marechal E."/>
            <person name="Henrissat B."/>
            <person name="Quentin Y."/>
            <person name="Noirot P."/>
            <person name="Filloux A."/>
            <person name="Mejean V."/>
            <person name="DuBow M."/>
            <person name="Barras F."/>
            <person name="Heulin T."/>
        </authorList>
    </citation>
    <scope>NUCLEOTIDE SEQUENCE [LARGE SCALE GENOMIC DNA]</scope>
    <source>
        <strain evidence="5">ATCC BAA-407 / DSM 14655 / LMG 21543 / TTB310</strain>
    </source>
</reference>
<dbReference type="GO" id="GO:0003677">
    <property type="term" value="F:DNA binding"/>
    <property type="evidence" value="ECO:0007669"/>
    <property type="project" value="UniProtKB-KW"/>
</dbReference>
<keyword evidence="4" id="KW-0238">DNA-binding</keyword>
<dbReference type="CDD" id="cd01043">
    <property type="entry name" value="DPS"/>
    <property type="match status" value="1"/>
</dbReference>
<dbReference type="SUPFAM" id="SSF47240">
    <property type="entry name" value="Ferritin-like"/>
    <property type="match status" value="1"/>
</dbReference>
<dbReference type="Pfam" id="PF00210">
    <property type="entry name" value="Ferritin"/>
    <property type="match status" value="1"/>
</dbReference>
<evidence type="ECO:0000313" key="4">
    <source>
        <dbReference type="EMBL" id="AEG93442.1"/>
    </source>
</evidence>
<name>F5Y141_RAMTT</name>
<keyword evidence="5" id="KW-1185">Reference proteome</keyword>
<organism evidence="4 5">
    <name type="scientific">Ramlibacter tataouinensis (strain ATCC BAA-407 / DSM 14655 / LMG 21543 / TTB310)</name>
    <dbReference type="NCBI Taxonomy" id="365046"/>
    <lineage>
        <taxon>Bacteria</taxon>
        <taxon>Pseudomonadati</taxon>
        <taxon>Pseudomonadota</taxon>
        <taxon>Betaproteobacteria</taxon>
        <taxon>Burkholderiales</taxon>
        <taxon>Comamonadaceae</taxon>
        <taxon>Ramlibacter</taxon>
    </lineage>
</organism>
<evidence type="ECO:0000256" key="1">
    <source>
        <dbReference type="ARBA" id="ARBA00009497"/>
    </source>
</evidence>
<dbReference type="InterPro" id="IPR002177">
    <property type="entry name" value="DPS_DNA-bd"/>
</dbReference>
<dbReference type="EMBL" id="CP000245">
    <property type="protein sequence ID" value="AEG93442.1"/>
    <property type="molecule type" value="Genomic_DNA"/>
</dbReference>
<dbReference type="PROSITE" id="PS00819">
    <property type="entry name" value="DPS_2"/>
    <property type="match status" value="1"/>
</dbReference>
<dbReference type="eggNOG" id="COG0783">
    <property type="taxonomic scope" value="Bacteria"/>
</dbReference>
<dbReference type="GO" id="GO:0016722">
    <property type="term" value="F:oxidoreductase activity, acting on metal ions"/>
    <property type="evidence" value="ECO:0007669"/>
    <property type="project" value="InterPro"/>
</dbReference>
<dbReference type="InterPro" id="IPR008331">
    <property type="entry name" value="Ferritin_DPS_dom"/>
</dbReference>
<dbReference type="Proteomes" id="UP000008385">
    <property type="component" value="Chromosome"/>
</dbReference>
<comment type="similarity">
    <text evidence="1 2">Belongs to the Dps family.</text>
</comment>
<protein>
    <submittedName>
        <fullName evidence="4">DNA-binding ferritin-like protein-like protein</fullName>
    </submittedName>
</protein>
<dbReference type="GO" id="GO:0008199">
    <property type="term" value="F:ferric iron binding"/>
    <property type="evidence" value="ECO:0007669"/>
    <property type="project" value="InterPro"/>
</dbReference>
<dbReference type="PROSITE" id="PS00818">
    <property type="entry name" value="DPS_1"/>
    <property type="match status" value="1"/>
</dbReference>
<dbReference type="InterPro" id="IPR023188">
    <property type="entry name" value="DPS_DNA-bd_CS"/>
</dbReference>
<dbReference type="InterPro" id="IPR009078">
    <property type="entry name" value="Ferritin-like_SF"/>
</dbReference>
<dbReference type="Gene3D" id="1.20.1260.10">
    <property type="match status" value="1"/>
</dbReference>
<accession>F5Y141</accession>
<evidence type="ECO:0000256" key="2">
    <source>
        <dbReference type="RuleBase" id="RU003875"/>
    </source>
</evidence>